<organism evidence="1">
    <name type="scientific">viral metagenome</name>
    <dbReference type="NCBI Taxonomy" id="1070528"/>
    <lineage>
        <taxon>unclassified sequences</taxon>
        <taxon>metagenomes</taxon>
        <taxon>organismal metagenomes</taxon>
    </lineage>
</organism>
<gene>
    <name evidence="1" type="ORF">MM415B05251_0005</name>
</gene>
<protein>
    <submittedName>
        <fullName evidence="1">Uncharacterized protein</fullName>
    </submittedName>
</protein>
<accession>A0A6M3LK48</accession>
<name>A0A6M3LK48_9ZZZZ</name>
<dbReference type="AlphaFoldDB" id="A0A6M3LK48"/>
<dbReference type="EMBL" id="MT143334">
    <property type="protein sequence ID" value="QJA95676.1"/>
    <property type="molecule type" value="Genomic_DNA"/>
</dbReference>
<evidence type="ECO:0000313" key="1">
    <source>
        <dbReference type="EMBL" id="QJA95676.1"/>
    </source>
</evidence>
<reference evidence="1" key="1">
    <citation type="submission" date="2020-03" db="EMBL/GenBank/DDBJ databases">
        <title>The deep terrestrial virosphere.</title>
        <authorList>
            <person name="Holmfeldt K."/>
            <person name="Nilsson E."/>
            <person name="Simone D."/>
            <person name="Lopez-Fernandez M."/>
            <person name="Wu X."/>
            <person name="de Brujin I."/>
            <person name="Lundin D."/>
            <person name="Andersson A."/>
            <person name="Bertilsson S."/>
            <person name="Dopson M."/>
        </authorList>
    </citation>
    <scope>NUCLEOTIDE SEQUENCE</scope>
    <source>
        <strain evidence="1">MM415B05251</strain>
    </source>
</reference>
<proteinExistence type="predicted"/>
<sequence length="84" mass="9671">MHYHVIAKRKSCLATFHKSLGREHAERNKGTKLVECTDAGHETGMQRVLAYRILGYPNPNAQRNLLDYATELDTRQARTHTSYE</sequence>